<evidence type="ECO:0000256" key="2">
    <source>
        <dbReference type="ARBA" id="ARBA00022630"/>
    </source>
</evidence>
<keyword evidence="2" id="KW-0285">Flavoprotein</keyword>
<evidence type="ECO:0000259" key="5">
    <source>
        <dbReference type="Pfam" id="PF00890"/>
    </source>
</evidence>
<dbReference type="NCBIfam" id="NF004789">
    <property type="entry name" value="PRK06134.1"/>
    <property type="match status" value="1"/>
</dbReference>
<evidence type="ECO:0000313" key="6">
    <source>
        <dbReference type="EMBL" id="XDK35731.1"/>
    </source>
</evidence>
<dbReference type="GO" id="GO:0016491">
    <property type="term" value="F:oxidoreductase activity"/>
    <property type="evidence" value="ECO:0007669"/>
    <property type="project" value="UniProtKB-KW"/>
</dbReference>
<protein>
    <submittedName>
        <fullName evidence="6">FAD-dependent oxidoreductase</fullName>
    </submittedName>
</protein>
<name>A0AB39HTG4_9PSED</name>
<dbReference type="InterPro" id="IPR027477">
    <property type="entry name" value="Succ_DH/fumarate_Rdtase_cat_sf"/>
</dbReference>
<accession>A0AB39HTG4</accession>
<feature type="domain" description="FAD-dependent oxidoreductase 2 FAD-binding" evidence="5">
    <location>
        <begin position="14"/>
        <end position="551"/>
    </location>
</feature>
<proteinExistence type="predicted"/>
<evidence type="ECO:0000256" key="1">
    <source>
        <dbReference type="ARBA" id="ARBA00001974"/>
    </source>
</evidence>
<comment type="cofactor">
    <cofactor evidence="1">
        <name>FAD</name>
        <dbReference type="ChEBI" id="CHEBI:57692"/>
    </cofactor>
</comment>
<dbReference type="Pfam" id="PF00890">
    <property type="entry name" value="FAD_binding_2"/>
    <property type="match status" value="1"/>
</dbReference>
<dbReference type="EMBL" id="CP162607">
    <property type="protein sequence ID" value="XDK35731.1"/>
    <property type="molecule type" value="Genomic_DNA"/>
</dbReference>
<evidence type="ECO:0000256" key="3">
    <source>
        <dbReference type="ARBA" id="ARBA00022827"/>
    </source>
</evidence>
<reference evidence="6" key="1">
    <citation type="submission" date="2024-07" db="EMBL/GenBank/DDBJ databases">
        <title>Identification and characteristics of a novel species of coltsfoot's symbiotic bacteria.</title>
        <authorList>
            <person name="Juszczyk A."/>
            <person name="Jasielczuk I."/>
            <person name="Gurgul A."/>
            <person name="Rogala M."/>
            <person name="Kowalczyk A."/>
            <person name="Szmatola T."/>
            <person name="Kosecka-Strojek M."/>
            <person name="Arent Z."/>
            <person name="Latowski D."/>
        </authorList>
    </citation>
    <scope>NUCLEOTIDE SEQUENCE</scope>
    <source>
        <strain evidence="6">Hg7Tf</strain>
    </source>
</reference>
<dbReference type="RefSeq" id="WP_368491651.1">
    <property type="nucleotide sequence ID" value="NZ_CP162607.1"/>
</dbReference>
<organism evidence="6">
    <name type="scientific">Pseudomonas sp. Hg7Tf</name>
    <dbReference type="NCBI Taxonomy" id="3236988"/>
    <lineage>
        <taxon>Bacteria</taxon>
        <taxon>Pseudomonadati</taxon>
        <taxon>Pseudomonadota</taxon>
        <taxon>Gammaproteobacteria</taxon>
        <taxon>Pseudomonadales</taxon>
        <taxon>Pseudomonadaceae</taxon>
        <taxon>Pseudomonas</taxon>
    </lineage>
</organism>
<dbReference type="AlphaFoldDB" id="A0AB39HTG4"/>
<dbReference type="SUPFAM" id="SSF51905">
    <property type="entry name" value="FAD/NAD(P)-binding domain"/>
    <property type="match status" value="1"/>
</dbReference>
<dbReference type="PRINTS" id="PR00411">
    <property type="entry name" value="PNDRDTASEI"/>
</dbReference>
<dbReference type="InterPro" id="IPR036188">
    <property type="entry name" value="FAD/NAD-bd_sf"/>
</dbReference>
<dbReference type="InterPro" id="IPR050315">
    <property type="entry name" value="FAD-oxidoreductase_2"/>
</dbReference>
<gene>
    <name evidence="6" type="ORF">AB4Y39_18750</name>
</gene>
<dbReference type="PANTHER" id="PTHR43400:SF10">
    <property type="entry name" value="3-OXOSTEROID 1-DEHYDROGENASE"/>
    <property type="match status" value="1"/>
</dbReference>
<dbReference type="InterPro" id="IPR003953">
    <property type="entry name" value="FAD-dep_OxRdtase_2_FAD-bd"/>
</dbReference>
<keyword evidence="4" id="KW-0560">Oxidoreductase</keyword>
<keyword evidence="3" id="KW-0274">FAD</keyword>
<evidence type="ECO:0000256" key="4">
    <source>
        <dbReference type="ARBA" id="ARBA00023002"/>
    </source>
</evidence>
<dbReference type="SUPFAM" id="SSF56425">
    <property type="entry name" value="Succinate dehydrogenase/fumarate reductase flavoprotein, catalytic domain"/>
    <property type="match status" value="1"/>
</dbReference>
<dbReference type="PANTHER" id="PTHR43400">
    <property type="entry name" value="FUMARATE REDUCTASE"/>
    <property type="match status" value="1"/>
</dbReference>
<sequence length="572" mass="61192">MPVDTSPSERVDCDVLVIGSGAAGLAAAVTAAWHGQKVIVVEKDPVFGGATAWSGGWMWVPCNPLAQRAGIIEDRSQPRTYLEHELGERFDAQMIDAFLEAAPNMVSFFERHTALQFADGNGIADIHGNTPGAGTGGRSVIAAPYDGRKAGKLLKRLRKTMRETSFMGMPIMAGKDLGAFLTLTRSWRSLLHVSRRFSRHLLDLARYGRAMQLVNGVALVARLAKSAQNLGVLLWESAPAKHLLQEQGRVSGALIETARGPISIHARKAVVLAAGGFANDIERRKALFPRTPTGHEHLALPPLGANGDGLRLGESVGGQVADDLHSPVAWAPVSRVPHSDGSTGHFPHIIERGKPGIIGVLADGKRFVNEADGYYDYVSAMVAQAPGEKVESWLICSHAFQRRYGLGISRPFPLPVQPLINSGYLKTANSIEALARVCGIDPQGLSATVAEYNRHAHNGEDPQFGRGSTLYNRKQGDALHRPNPCVAPIEQGPFYAVKVEPGCFGTFAGLKTNEHAQVLDSQRQPIVGLYAAGTDMASIMGGHYPAGGINLGPAATFGYIAGRHIAGVTEYE</sequence>
<dbReference type="GO" id="GO:0008202">
    <property type="term" value="P:steroid metabolic process"/>
    <property type="evidence" value="ECO:0007669"/>
    <property type="project" value="UniProtKB-ARBA"/>
</dbReference>
<dbReference type="Gene3D" id="3.50.50.60">
    <property type="entry name" value="FAD/NAD(P)-binding domain"/>
    <property type="match status" value="2"/>
</dbReference>